<feature type="compositionally biased region" description="Polar residues" evidence="1">
    <location>
        <begin position="1188"/>
        <end position="1198"/>
    </location>
</feature>
<evidence type="ECO:0000256" key="1">
    <source>
        <dbReference type="SAM" id="MobiDB-lite"/>
    </source>
</evidence>
<dbReference type="Proteomes" id="UP000324800">
    <property type="component" value="Unassembled WGS sequence"/>
</dbReference>
<feature type="transmembrane region" description="Helical" evidence="2">
    <location>
        <begin position="1104"/>
        <end position="1127"/>
    </location>
</feature>
<sequence>GESLSSIMQKESSQHLFTLQDSQLDASEMRAELWGASASLIQCNGLERSIISGLRVSGNKLKDGITNGAAFEVTLGELVLIDVKVERVIMIQNDNERNSDTVDKVKSLGLIVMKDNAKLLRLEKCLISNINMEDGGSAILSNGGINSRLQLGNGLILKDIYTPSGGAIIVNATGPSSVIAEGVILSSLTQALYVNMKTYNVSISFKRCVFASNTAPAGGASNVFIKYENSKQRISTESFLGCHAIASTSIQQEKSICYAIGNATEMFIDERELLHTSWQSQSSDDIVWFIANEDASHQYNENIECNNPSNPCPSIEQAAPQILGDLAKTIQFCEGVFKSPKITAQGSSLNIIGYSDSSTDIIPLPNDDNVLIKGSDGQSIIIENLRLTLTTEAPSVGFVNVLGQNSALILQKVQVRGHLGTEPPTSTLEPEYLFNSAGIVYLEDVVIQNIFLKRGSIILAEQARKTNVQGSSGIEWLGLRLPGIYSSYLSEITTNESRIISIQDSPPSSNSISNENNKLQSNADSLSFIIQDSIFSKCASSVNVVDTDTETKGGIIHILSKGVTVQIINSDFRRCTVLGRNMIYIGWNGTDSADIQKVLILTDTFFTGCTALVPGMRVVPAGMQAPKQLIMYNSDTNNPFSYDNELYANNLPIYDDVYKHGLIYLESLTAGDSKGTSPAQFEISGIYVAGCHSAVGSGITTNKITILLIDSDFLAPLCCGNVIYMNQTIGTVQYNTFQGRASLYQDPLLLQEKRELVDPYGEVCPGQPYYYSSSSHGLVYVAAGTYTIDGGQFEETQVGGIKVDSADAVIKGVSFVEPAAEEGSFFDGSLYMIMCIGPSNLDVYGVIVNGYDENSCQVGGSNEAEETWGLFKNDASGCNIGVVSDEECHLSLSEKWVKPGLPNPVVSVAKVKVNISDDLEPLRFEIGGENYIPLMFTAQISEIRAKTLEEIHEEVKQNGDAAKQYGVIKSNYRPMRNSKFIRNSISEKQKKLKFAPHPLTAYEITNEEDYPRDKHGRIIWPPEDATPLPITVPGEVRGMRKATFSMADYTWMDSRNYFYGVTASNDKKVYAGENGEEGKPVLLDVEVLYGEQFLNLIEILPPTYWWVGLLVGPFIVLLMMLVAMIWYKLKWRDKFWYVEEEQYENKDSEVFVGMRKKQKTKEKFQAQQKRHQSVLVEYKGDVGFSRPQPGNGNFNEQNGGPEMTEFAKGPSKGDIKLKGSLYQRPEGKMQTEDGFDLYAYTDDLRNKLDDFEDKSGVNTKGQNENQKVIVEMPKQEKGTLNQQIADFFTQVEPQTIDFSAMNADDPQLRDINWGAAGPPATIGLGEKGISRPPKELFELQKRQEKLLSKSTTGFAKVQSKRSSQSSFQGRPMNPPMPGQGSQMSRQGSASTTNLPPNQGSMSRHDTLNGIRNHQMSMQSSQQSIPGSQSGHIPKNPGSDNMKRSDNSGMGSHYSQNDGQY</sequence>
<feature type="compositionally biased region" description="Polar residues" evidence="1">
    <location>
        <begin position="1446"/>
        <end position="1460"/>
    </location>
</feature>
<feature type="non-terminal residue" evidence="3">
    <location>
        <position position="1"/>
    </location>
</feature>
<protein>
    <submittedName>
        <fullName evidence="3">Uncharacterized protein</fullName>
    </submittedName>
</protein>
<feature type="region of interest" description="Disordered" evidence="1">
    <location>
        <begin position="1186"/>
        <end position="1214"/>
    </location>
</feature>
<organism evidence="3 4">
    <name type="scientific">Streblomastix strix</name>
    <dbReference type="NCBI Taxonomy" id="222440"/>
    <lineage>
        <taxon>Eukaryota</taxon>
        <taxon>Metamonada</taxon>
        <taxon>Preaxostyla</taxon>
        <taxon>Oxymonadida</taxon>
        <taxon>Streblomastigidae</taxon>
        <taxon>Streblomastix</taxon>
    </lineage>
</organism>
<feature type="compositionally biased region" description="Low complexity" evidence="1">
    <location>
        <begin position="1413"/>
        <end position="1432"/>
    </location>
</feature>
<feature type="compositionally biased region" description="Polar residues" evidence="1">
    <location>
        <begin position="1379"/>
        <end position="1401"/>
    </location>
</feature>
<reference evidence="3 4" key="1">
    <citation type="submission" date="2019-03" db="EMBL/GenBank/DDBJ databases">
        <title>Single cell metagenomics reveals metabolic interactions within the superorganism composed of flagellate Streblomastix strix and complex community of Bacteroidetes bacteria on its surface.</title>
        <authorList>
            <person name="Treitli S.C."/>
            <person name="Kolisko M."/>
            <person name="Husnik F."/>
            <person name="Keeling P."/>
            <person name="Hampl V."/>
        </authorList>
    </citation>
    <scope>NUCLEOTIDE SEQUENCE [LARGE SCALE GENOMIC DNA]</scope>
    <source>
        <strain evidence="3">ST1C</strain>
    </source>
</reference>
<evidence type="ECO:0000313" key="3">
    <source>
        <dbReference type="EMBL" id="KAA6383501.1"/>
    </source>
</evidence>
<keyword evidence="2" id="KW-1133">Transmembrane helix</keyword>
<accession>A0A5J4VLN6</accession>
<dbReference type="EMBL" id="SNRW01006212">
    <property type="protein sequence ID" value="KAA6383501.1"/>
    <property type="molecule type" value="Genomic_DNA"/>
</dbReference>
<evidence type="ECO:0000313" key="4">
    <source>
        <dbReference type="Proteomes" id="UP000324800"/>
    </source>
</evidence>
<evidence type="ECO:0000256" key="2">
    <source>
        <dbReference type="SAM" id="Phobius"/>
    </source>
</evidence>
<keyword evidence="2" id="KW-0472">Membrane</keyword>
<gene>
    <name evidence="3" type="ORF">EZS28_020972</name>
</gene>
<comment type="caution">
    <text evidence="3">The sequence shown here is derived from an EMBL/GenBank/DDBJ whole genome shotgun (WGS) entry which is preliminary data.</text>
</comment>
<keyword evidence="2" id="KW-0812">Transmembrane</keyword>
<proteinExistence type="predicted"/>
<feature type="region of interest" description="Disordered" evidence="1">
    <location>
        <begin position="1348"/>
        <end position="1460"/>
    </location>
</feature>
<name>A0A5J4VLN6_9EUKA</name>